<evidence type="ECO:0000259" key="4">
    <source>
        <dbReference type="Pfam" id="PF00700"/>
    </source>
</evidence>
<keyword evidence="3" id="KW-0975">Bacterial flagellum</keyword>
<dbReference type="PANTHER" id="PTHR42792">
    <property type="entry name" value="FLAGELLIN"/>
    <property type="match status" value="1"/>
</dbReference>
<dbReference type="Pfam" id="PF00700">
    <property type="entry name" value="Flagellin_C"/>
    <property type="match status" value="1"/>
</dbReference>
<organism evidence="5 6">
    <name type="scientific">Peiella sedimenti</name>
    <dbReference type="NCBI Taxonomy" id="3061083"/>
    <lineage>
        <taxon>Bacteria</taxon>
        <taxon>Pseudomonadati</taxon>
        <taxon>Pseudomonadota</taxon>
        <taxon>Alphaproteobacteria</taxon>
        <taxon>Caulobacterales</taxon>
        <taxon>Caulobacteraceae</taxon>
        <taxon>Peiella</taxon>
    </lineage>
</organism>
<keyword evidence="5" id="KW-0966">Cell projection</keyword>
<comment type="subcellular location">
    <subcellularLocation>
        <location evidence="1">Bacterial flagellum</location>
    </subcellularLocation>
</comment>
<evidence type="ECO:0000256" key="1">
    <source>
        <dbReference type="ARBA" id="ARBA00004365"/>
    </source>
</evidence>
<sequence length="311" mass="33216">MSVRTATFANYQTALSDLMRAQQRGQEAQTRVSTQKVATDLKGFGRASETLTALQSTQARLKGFTETSEAVAARLSTQAVAIDRVKDAAQGARQAIADALASGRVDGLMLDLQSAFLAVQDGLNTKHQGRYLFSGGRTEEPSVSVHTMEELAAAPSVAGVFQNDQLRATSRVDETSTLQTGFLASELGQDLFDIFKALQQFNDGADGPFTGALTDAQRDFLEDQLPLFDAARETVIAAGARNGSLQNRVDAILESHKAQDQLLTGLIGDKTDADMAKAITDLQLSQVAIQASAQVLNQLRQVSLLNLLGQG</sequence>
<evidence type="ECO:0000313" key="5">
    <source>
        <dbReference type="EMBL" id="MDO1559370.1"/>
    </source>
</evidence>
<comment type="similarity">
    <text evidence="2">Belongs to the bacterial flagellin family.</text>
</comment>
<protein>
    <submittedName>
        <fullName evidence="5">Flagellin</fullName>
    </submittedName>
</protein>
<keyword evidence="5" id="KW-0282">Flagellum</keyword>
<evidence type="ECO:0000256" key="3">
    <source>
        <dbReference type="ARBA" id="ARBA00023143"/>
    </source>
</evidence>
<dbReference type="InterPro" id="IPR046358">
    <property type="entry name" value="Flagellin_C"/>
</dbReference>
<accession>A0ABT8SML9</accession>
<proteinExistence type="inferred from homology"/>
<evidence type="ECO:0000256" key="2">
    <source>
        <dbReference type="ARBA" id="ARBA00005709"/>
    </source>
</evidence>
<dbReference type="PANTHER" id="PTHR42792:SF1">
    <property type="entry name" value="FLAGELLAR HOOK-ASSOCIATED PROTEIN 3"/>
    <property type="match status" value="1"/>
</dbReference>
<dbReference type="EMBL" id="JAUKTR010000003">
    <property type="protein sequence ID" value="MDO1559370.1"/>
    <property type="molecule type" value="Genomic_DNA"/>
</dbReference>
<evidence type="ECO:0000313" key="6">
    <source>
        <dbReference type="Proteomes" id="UP001169063"/>
    </source>
</evidence>
<dbReference type="SUPFAM" id="SSF64518">
    <property type="entry name" value="Phase 1 flagellin"/>
    <property type="match status" value="1"/>
</dbReference>
<comment type="caution">
    <text evidence="5">The sequence shown here is derived from an EMBL/GenBank/DDBJ whole genome shotgun (WGS) entry which is preliminary data.</text>
</comment>
<dbReference type="RefSeq" id="WP_302109803.1">
    <property type="nucleotide sequence ID" value="NZ_JAUKTR010000003.1"/>
</dbReference>
<feature type="domain" description="Flagellin C-terminal" evidence="4">
    <location>
        <begin position="229"/>
        <end position="308"/>
    </location>
</feature>
<gene>
    <name evidence="5" type="ORF">Q0812_08005</name>
</gene>
<keyword evidence="6" id="KW-1185">Reference proteome</keyword>
<dbReference type="InterPro" id="IPR001492">
    <property type="entry name" value="Flagellin"/>
</dbReference>
<dbReference type="Gene3D" id="1.20.1330.10">
    <property type="entry name" value="f41 fragment of flagellin, N-terminal domain"/>
    <property type="match status" value="1"/>
</dbReference>
<reference evidence="5" key="1">
    <citation type="submission" date="2023-07" db="EMBL/GenBank/DDBJ databases">
        <title>Brevundimonas soil sp. nov., isolated from the soil of chemical plant.</title>
        <authorList>
            <person name="Wu N."/>
        </authorList>
    </citation>
    <scope>NUCLEOTIDE SEQUENCE</scope>
    <source>
        <strain evidence="5">XZ-24</strain>
    </source>
</reference>
<keyword evidence="5" id="KW-0969">Cilium</keyword>
<dbReference type="Proteomes" id="UP001169063">
    <property type="component" value="Unassembled WGS sequence"/>
</dbReference>
<name>A0ABT8SML9_9CAUL</name>